<keyword evidence="1" id="KW-0812">Transmembrane</keyword>
<reference evidence="2 3" key="1">
    <citation type="journal article" date="2015" name="Antonie Van Leeuwenhoek">
        <title>Tamlana nanhaiensis sp. nov., isolated from surface seawater collected from the South China Sea.</title>
        <authorList>
            <person name="Liu X."/>
            <person name="Lai Q."/>
            <person name="Du Y."/>
            <person name="Li G."/>
            <person name="Sun F."/>
            <person name="Shao Z."/>
        </authorList>
    </citation>
    <scope>NUCLEOTIDE SEQUENCE [LARGE SCALE GENOMIC DNA]</scope>
    <source>
        <strain evidence="2 3">FHC16</strain>
    </source>
</reference>
<evidence type="ECO:0000313" key="3">
    <source>
        <dbReference type="Proteomes" id="UP000032361"/>
    </source>
</evidence>
<dbReference type="Proteomes" id="UP000032361">
    <property type="component" value="Unassembled WGS sequence"/>
</dbReference>
<feature type="transmembrane region" description="Helical" evidence="1">
    <location>
        <begin position="5"/>
        <end position="25"/>
    </location>
</feature>
<proteinExistence type="predicted"/>
<organism evidence="2 3">
    <name type="scientific">Neotamlana nanhaiensis</name>
    <dbReference type="NCBI Taxonomy" id="1382798"/>
    <lineage>
        <taxon>Bacteria</taxon>
        <taxon>Pseudomonadati</taxon>
        <taxon>Bacteroidota</taxon>
        <taxon>Flavobacteriia</taxon>
        <taxon>Flavobacteriales</taxon>
        <taxon>Flavobacteriaceae</taxon>
        <taxon>Neotamlana</taxon>
    </lineage>
</organism>
<dbReference type="AlphaFoldDB" id="A0A0D7W4U6"/>
<accession>A0A0D7W4U6</accession>
<evidence type="ECO:0000313" key="2">
    <source>
        <dbReference type="EMBL" id="KJD34146.1"/>
    </source>
</evidence>
<feature type="transmembrane region" description="Helical" evidence="1">
    <location>
        <begin position="45"/>
        <end position="65"/>
    </location>
</feature>
<protein>
    <submittedName>
        <fullName evidence="2">Uncharacterized protein</fullName>
    </submittedName>
</protein>
<keyword evidence="3" id="KW-1185">Reference proteome</keyword>
<dbReference type="RefSeq" id="WP_044625635.1">
    <property type="nucleotide sequence ID" value="NZ_JTDV01000002.1"/>
</dbReference>
<sequence length="75" mass="8323">MIKNFLGILMLFIGIGLLIKLIPNISSLINSFSNAVNTNLNSDWGSFTAELVITIVLGVVDYFILKFGLKLYRSN</sequence>
<dbReference type="STRING" id="1382798.PK35_05320"/>
<dbReference type="EMBL" id="JTDV01000002">
    <property type="protein sequence ID" value="KJD34146.1"/>
    <property type="molecule type" value="Genomic_DNA"/>
</dbReference>
<dbReference type="PATRIC" id="fig|1382798.3.peg.2240"/>
<evidence type="ECO:0000256" key="1">
    <source>
        <dbReference type="SAM" id="Phobius"/>
    </source>
</evidence>
<gene>
    <name evidence="2" type="ORF">PK35_05320</name>
</gene>
<name>A0A0D7W4U6_9FLAO</name>
<keyword evidence="1" id="KW-1133">Transmembrane helix</keyword>
<comment type="caution">
    <text evidence="2">The sequence shown here is derived from an EMBL/GenBank/DDBJ whole genome shotgun (WGS) entry which is preliminary data.</text>
</comment>
<keyword evidence="1" id="KW-0472">Membrane</keyword>